<dbReference type="VEuPathDB" id="TrichDB:TVAGG3_0090010"/>
<dbReference type="KEGG" id="tva:4766547"/>
<accession>A2EFE5</accession>
<keyword evidence="2" id="KW-1185">Reference proteome</keyword>
<evidence type="ECO:0000313" key="1">
    <source>
        <dbReference type="EMBL" id="EAY08642.1"/>
    </source>
</evidence>
<reference evidence="1" key="1">
    <citation type="submission" date="2006-10" db="EMBL/GenBank/DDBJ databases">
        <authorList>
            <person name="Amadeo P."/>
            <person name="Zhao Q."/>
            <person name="Wortman J."/>
            <person name="Fraser-Liggett C."/>
            <person name="Carlton J."/>
        </authorList>
    </citation>
    <scope>NUCLEOTIDE SEQUENCE</scope>
    <source>
        <strain evidence="1">G3</strain>
    </source>
</reference>
<dbReference type="RefSeq" id="XP_001320865.1">
    <property type="nucleotide sequence ID" value="XM_001320830.1"/>
</dbReference>
<dbReference type="VEuPathDB" id="TrichDB:TVAG_240030"/>
<dbReference type="EMBL" id="DS113374">
    <property type="protein sequence ID" value="EAY08642.1"/>
    <property type="molecule type" value="Genomic_DNA"/>
</dbReference>
<dbReference type="InParanoid" id="A2EFE5"/>
<dbReference type="AlphaFoldDB" id="A2EFE5"/>
<organism evidence="1 2">
    <name type="scientific">Trichomonas vaginalis (strain ATCC PRA-98 / G3)</name>
    <dbReference type="NCBI Taxonomy" id="412133"/>
    <lineage>
        <taxon>Eukaryota</taxon>
        <taxon>Metamonada</taxon>
        <taxon>Parabasalia</taxon>
        <taxon>Trichomonadida</taxon>
        <taxon>Trichomonadidae</taxon>
        <taxon>Trichomonas</taxon>
    </lineage>
</organism>
<name>A2EFE5_TRIV3</name>
<proteinExistence type="predicted"/>
<gene>
    <name evidence="1" type="ORF">TVAG_240030</name>
</gene>
<evidence type="ECO:0000313" key="2">
    <source>
        <dbReference type="Proteomes" id="UP000001542"/>
    </source>
</evidence>
<sequence>MNPQAHPFIGQKFIDPYLLANDGEYSVVVNKSQTIYVYQNSLIIQEKKFQNRIPITKLALRAFEMTLAIFVNQTPEVILLQDNVFTTLRLPIFINAKHVGIKNSDIAIIGDDHNVYSWDIMNHLCKLIFTSQNPIVAMQTSTDTIFILTEESFVVVSEKYPMLSISLPASKDAKLVSSADLRAFFVIGKEDYLTLLVDPHEITMRPRISIPENCISFAPLGYSGKTVYGIFKGDNSKTKFRVHNFGRNEWEPPHDFPPVSVMCPSFSYAMACGPQFLLVIHQLPELIDKITQPKVDIINALSSIGNSSEREIFDVLLLNFGLLNLGAKLKPGNSQCDRLVPLVLDELWRRQLFSQWSSIALKWPEHLSTQESAKCVMEISSNKGVPLVPFAKILEASGNKKESFLLYLKAKVAKNVLELLPFAEENATKHIPELVDIVRDSFKKGDEDTANKIIMFFCENDITIPPEEVLSSTKFDWKFIKIYYKTFDRPPQCVIEAYITGLAINESSNLMNFIQGNQKIDKSSIAQKLLRLGCLNEAAYLMKIVDKEKYIEFMIYREQWDELINFLKSDRDLIPFSIKIVSYDSLYFKEFCSRATDLEIVYSDIIKHIPPECPAANLADGFAILACETASSTHVLKSKVNLSNDEVFNILKSRIKFYKNPKVVTL</sequence>
<reference evidence="1" key="2">
    <citation type="journal article" date="2007" name="Science">
        <title>Draft genome sequence of the sexually transmitted pathogen Trichomonas vaginalis.</title>
        <authorList>
            <person name="Carlton J.M."/>
            <person name="Hirt R.P."/>
            <person name="Silva J.C."/>
            <person name="Delcher A.L."/>
            <person name="Schatz M."/>
            <person name="Zhao Q."/>
            <person name="Wortman J.R."/>
            <person name="Bidwell S.L."/>
            <person name="Alsmark U.C.M."/>
            <person name="Besteiro S."/>
            <person name="Sicheritz-Ponten T."/>
            <person name="Noel C.J."/>
            <person name="Dacks J.B."/>
            <person name="Foster P.G."/>
            <person name="Simillion C."/>
            <person name="Van de Peer Y."/>
            <person name="Miranda-Saavedra D."/>
            <person name="Barton G.J."/>
            <person name="Westrop G.D."/>
            <person name="Mueller S."/>
            <person name="Dessi D."/>
            <person name="Fiori P.L."/>
            <person name="Ren Q."/>
            <person name="Paulsen I."/>
            <person name="Zhang H."/>
            <person name="Bastida-Corcuera F.D."/>
            <person name="Simoes-Barbosa A."/>
            <person name="Brown M.T."/>
            <person name="Hayes R.D."/>
            <person name="Mukherjee M."/>
            <person name="Okumura C.Y."/>
            <person name="Schneider R."/>
            <person name="Smith A.J."/>
            <person name="Vanacova S."/>
            <person name="Villalvazo M."/>
            <person name="Haas B.J."/>
            <person name="Pertea M."/>
            <person name="Feldblyum T.V."/>
            <person name="Utterback T.R."/>
            <person name="Shu C.L."/>
            <person name="Osoegawa K."/>
            <person name="de Jong P.J."/>
            <person name="Hrdy I."/>
            <person name="Horvathova L."/>
            <person name="Zubacova Z."/>
            <person name="Dolezal P."/>
            <person name="Malik S.B."/>
            <person name="Logsdon J.M. Jr."/>
            <person name="Henze K."/>
            <person name="Gupta A."/>
            <person name="Wang C.C."/>
            <person name="Dunne R.L."/>
            <person name="Upcroft J.A."/>
            <person name="Upcroft P."/>
            <person name="White O."/>
            <person name="Salzberg S.L."/>
            <person name="Tang P."/>
            <person name="Chiu C.-H."/>
            <person name="Lee Y.-S."/>
            <person name="Embley T.M."/>
            <person name="Coombs G.H."/>
            <person name="Mottram J.C."/>
            <person name="Tachezy J."/>
            <person name="Fraser-Liggett C.M."/>
            <person name="Johnson P.J."/>
        </authorList>
    </citation>
    <scope>NUCLEOTIDE SEQUENCE [LARGE SCALE GENOMIC DNA]</scope>
    <source>
        <strain evidence="1">G3</strain>
    </source>
</reference>
<protein>
    <submittedName>
        <fullName evidence="1">Uncharacterized protein</fullName>
    </submittedName>
</protein>
<dbReference type="Proteomes" id="UP000001542">
    <property type="component" value="Unassembled WGS sequence"/>
</dbReference>